<dbReference type="GO" id="GO:0004386">
    <property type="term" value="F:helicase activity"/>
    <property type="evidence" value="ECO:0007669"/>
    <property type="project" value="InterPro"/>
</dbReference>
<feature type="compositionally biased region" description="Polar residues" evidence="2">
    <location>
        <begin position="1126"/>
        <end position="1145"/>
    </location>
</feature>
<dbReference type="Pfam" id="PF25396">
    <property type="entry name" value="ZNFX1"/>
    <property type="match status" value="1"/>
</dbReference>
<dbReference type="InterPro" id="IPR041679">
    <property type="entry name" value="DNA2/NAM7-like_C"/>
</dbReference>
<dbReference type="Pfam" id="PF13086">
    <property type="entry name" value="AAA_11"/>
    <property type="match status" value="1"/>
</dbReference>
<evidence type="ECO:0000313" key="6">
    <source>
        <dbReference type="EMBL" id="RPB05257.1"/>
    </source>
</evidence>
<dbReference type="InterPro" id="IPR047187">
    <property type="entry name" value="SF1_C_Upf1"/>
</dbReference>
<feature type="compositionally biased region" description="Polar residues" evidence="2">
    <location>
        <begin position="1296"/>
        <end position="1307"/>
    </location>
</feature>
<dbReference type="InterPro" id="IPR027417">
    <property type="entry name" value="P-loop_NTPase"/>
</dbReference>
<evidence type="ECO:0000256" key="2">
    <source>
        <dbReference type="SAM" id="MobiDB-lite"/>
    </source>
</evidence>
<feature type="compositionally biased region" description="Polar residues" evidence="2">
    <location>
        <begin position="36"/>
        <end position="53"/>
    </location>
</feature>
<feature type="region of interest" description="Disordered" evidence="2">
    <location>
        <begin position="1"/>
        <end position="147"/>
    </location>
</feature>
<dbReference type="InterPro" id="IPR045055">
    <property type="entry name" value="DNA2/NAM7-like"/>
</dbReference>
<keyword evidence="1" id="KW-0067">ATP-binding</keyword>
<keyword evidence="7" id="KW-1185">Reference proteome</keyword>
<evidence type="ECO:0000259" key="5">
    <source>
        <dbReference type="Pfam" id="PF25396"/>
    </source>
</evidence>
<keyword evidence="1" id="KW-0347">Helicase</keyword>
<accession>A0A3N4K3W2</accession>
<organism evidence="6 7">
    <name type="scientific">Choiromyces venosus 120613-1</name>
    <dbReference type="NCBI Taxonomy" id="1336337"/>
    <lineage>
        <taxon>Eukaryota</taxon>
        <taxon>Fungi</taxon>
        <taxon>Dikarya</taxon>
        <taxon>Ascomycota</taxon>
        <taxon>Pezizomycotina</taxon>
        <taxon>Pezizomycetes</taxon>
        <taxon>Pezizales</taxon>
        <taxon>Tuberaceae</taxon>
        <taxon>Choiromyces</taxon>
    </lineage>
</organism>
<dbReference type="PANTHER" id="PTHR10887">
    <property type="entry name" value="DNA2/NAM7 HELICASE FAMILY"/>
    <property type="match status" value="1"/>
</dbReference>
<proteinExistence type="predicted"/>
<dbReference type="InterPro" id="IPR041677">
    <property type="entry name" value="DNA2/NAM7_AAA_11"/>
</dbReference>
<feature type="compositionally biased region" description="Acidic residues" evidence="2">
    <location>
        <begin position="117"/>
        <end position="130"/>
    </location>
</feature>
<keyword evidence="1" id="KW-0547">Nucleotide-binding</keyword>
<feature type="region of interest" description="Disordered" evidence="2">
    <location>
        <begin position="1252"/>
        <end position="1360"/>
    </location>
</feature>
<dbReference type="OrthoDB" id="409395at2759"/>
<dbReference type="InterPro" id="IPR057373">
    <property type="entry name" value="ZNFX1"/>
</dbReference>
<dbReference type="Gene3D" id="3.40.50.300">
    <property type="entry name" value="P-loop containing nucleotide triphosphate hydrolases"/>
    <property type="match status" value="3"/>
</dbReference>
<dbReference type="GO" id="GO:0016787">
    <property type="term" value="F:hydrolase activity"/>
    <property type="evidence" value="ECO:0007669"/>
    <property type="project" value="UniProtKB-KW"/>
</dbReference>
<dbReference type="PANTHER" id="PTHR10887:SF341">
    <property type="entry name" value="NFX1-TYPE ZINC FINGER-CONTAINING PROTEIN 1"/>
    <property type="match status" value="1"/>
</dbReference>
<feature type="compositionally biased region" description="Low complexity" evidence="2">
    <location>
        <begin position="14"/>
        <end position="35"/>
    </location>
</feature>
<feature type="compositionally biased region" description="Polar residues" evidence="2">
    <location>
        <begin position="63"/>
        <end position="75"/>
    </location>
</feature>
<protein>
    <submittedName>
        <fullName evidence="6">P-loop containing nucleoside triphosphate hydrolase protein</fullName>
    </submittedName>
</protein>
<dbReference type="Proteomes" id="UP000276215">
    <property type="component" value="Unassembled WGS sequence"/>
</dbReference>
<keyword evidence="6" id="KW-0378">Hydrolase</keyword>
<feature type="region of interest" description="Disordered" evidence="2">
    <location>
        <begin position="1126"/>
        <end position="1146"/>
    </location>
</feature>
<dbReference type="CDD" id="cd18808">
    <property type="entry name" value="SF1_C_Upf1"/>
    <property type="match status" value="1"/>
</dbReference>
<evidence type="ECO:0000259" key="3">
    <source>
        <dbReference type="Pfam" id="PF13086"/>
    </source>
</evidence>
<evidence type="ECO:0000256" key="1">
    <source>
        <dbReference type="ARBA" id="ARBA00022806"/>
    </source>
</evidence>
<dbReference type="EMBL" id="ML120354">
    <property type="protein sequence ID" value="RPB05257.1"/>
    <property type="molecule type" value="Genomic_DNA"/>
</dbReference>
<feature type="domain" description="DNA2/NAM7 helicase-like C-terminal" evidence="4">
    <location>
        <begin position="803"/>
        <end position="989"/>
    </location>
</feature>
<dbReference type="STRING" id="1336337.A0A3N4K3W2"/>
<feature type="compositionally biased region" description="Low complexity" evidence="2">
    <location>
        <begin position="1259"/>
        <end position="1283"/>
    </location>
</feature>
<reference evidence="6 7" key="1">
    <citation type="journal article" date="2018" name="Nat. Ecol. Evol.">
        <title>Pezizomycetes genomes reveal the molecular basis of ectomycorrhizal truffle lifestyle.</title>
        <authorList>
            <person name="Murat C."/>
            <person name="Payen T."/>
            <person name="Noel B."/>
            <person name="Kuo A."/>
            <person name="Morin E."/>
            <person name="Chen J."/>
            <person name="Kohler A."/>
            <person name="Krizsan K."/>
            <person name="Balestrini R."/>
            <person name="Da Silva C."/>
            <person name="Montanini B."/>
            <person name="Hainaut M."/>
            <person name="Levati E."/>
            <person name="Barry K.W."/>
            <person name="Belfiori B."/>
            <person name="Cichocki N."/>
            <person name="Clum A."/>
            <person name="Dockter R.B."/>
            <person name="Fauchery L."/>
            <person name="Guy J."/>
            <person name="Iotti M."/>
            <person name="Le Tacon F."/>
            <person name="Lindquist E.A."/>
            <person name="Lipzen A."/>
            <person name="Malagnac F."/>
            <person name="Mello A."/>
            <person name="Molinier V."/>
            <person name="Miyauchi S."/>
            <person name="Poulain J."/>
            <person name="Riccioni C."/>
            <person name="Rubini A."/>
            <person name="Sitrit Y."/>
            <person name="Splivallo R."/>
            <person name="Traeger S."/>
            <person name="Wang M."/>
            <person name="Zifcakova L."/>
            <person name="Wipf D."/>
            <person name="Zambonelli A."/>
            <person name="Paolocci F."/>
            <person name="Nowrousian M."/>
            <person name="Ottonello S."/>
            <person name="Baldrian P."/>
            <person name="Spatafora J.W."/>
            <person name="Henrissat B."/>
            <person name="Nagy L.G."/>
            <person name="Aury J.M."/>
            <person name="Wincker P."/>
            <person name="Grigoriev I.V."/>
            <person name="Bonfante P."/>
            <person name="Martin F.M."/>
        </authorList>
    </citation>
    <scope>NUCLEOTIDE SEQUENCE [LARGE SCALE GENOMIC DNA]</scope>
    <source>
        <strain evidence="6 7">120613-1</strain>
    </source>
</reference>
<dbReference type="GO" id="GO:0031048">
    <property type="term" value="P:regulatory ncRNA-mediated heterochromatin formation"/>
    <property type="evidence" value="ECO:0007669"/>
    <property type="project" value="TreeGrafter"/>
</dbReference>
<dbReference type="SUPFAM" id="SSF52540">
    <property type="entry name" value="P-loop containing nucleoside triphosphate hydrolases"/>
    <property type="match status" value="1"/>
</dbReference>
<feature type="domain" description="ZNFX1" evidence="5">
    <location>
        <begin position="234"/>
        <end position="338"/>
    </location>
</feature>
<sequence>MAKRKGNGAGNGNKSGNKNRPHQSSSSSGSPRSASTVNASGYSRVAQNGNSAQAPPAQEVESTDSGNRGSVSDNGSLEGWQTAPGPKTATRRKFLPKNSNAPRKDKHELPALKIEGAPDEEEEDEDEDGEGTGFPAPGSGLTYRSKGVPKNPLVAMFEMESTEDSPDGWRRSPEIPSVAELLRERVELPINVIDSPYGSVDDYLEAHYELLKEDAFAGLREAVCHMRQYPDAEDTNDLAVYDHVRILGLTCAPMGVCCKVSFSLNRAGKKVRWENSKRLLPGTLVCLSKDNFKTLKLATIAARPMAGLELPVPEVDLLFKDGETEFDSTETFIMVESRQGYFESYKWTLKALQRMNADNFLLHEHICYLNPDVPPPDYLIKSPTLNLSSIFPDVHDKESLEEVNLLHNWPTSIHSTMDKTQQQALKTILTNRVAIVQGPPGTGKTWVSVEALKAMIKNMDRNDPPIVIACQTNHALDQLLGKILKFEDNVVRLGGRTQDRGKIKEHTIYELSMRMKKQIIGSNLGSTRAQKEQLAQKIIDLLSTLNSELLTPGTLRQYGAITREQESSFHSNKAGWITYEDDEQPTGVMADWLGDSFTPIMVAANLSDEYEEADIEYEALKDMEAEFQTTFQADEYDDSLKGRWIPLGHKYRVDIPFVASEDELRRAMKSKNVWEISDHIRPAMYQRLKERVVAEIRKKFEEYNVTYQKFVRDLKIARLEKYAHILESAKLVGLTTTGLSKNRSLLAAVQPKVLLIEEAAETLEGLVTAGCLPSIEHLILVGDHKQLRGHCAVSELAGEPFNLEISMFERLVNNKLPFDMLQTQRRMRPEIREILTPIYQNLLKDHESVLGQPGVPGMGDTHVFWYSHTHPDQMDSGTSRINTEEAAMIVGFIEHLVLNKMSPEKITVLTFYGGQKHEITKRIRRNNNLKACDLRITTVDSYQGEENDVVILSLVRSNPQGSVGFLNVQNRICVALSRAKLGFYIFGDAQMITKADKIWWEVGKILNASPSRIGFEMPIVCQKHEKLEFIKESLDWVDIVGGCYQWCKELLPCSHICPFRCHPFEHKDIRCLDPCIRRLVCGHQCQEECYRPCCCPKCDETKILSDERPDLSSPRVLIRSESASGRLTPIQPTTPSSLIDTSSGHDSARNYQDIRIEASRVGSRTGIVQRNRAEIDVSSSEKSQQLVDARSSNLSGQPIAVTTQRSLGARGGNAFPKLAATIVAEGSNGVPAAQPVSSIMEVRGPITERRIITGSGPMATQRPTPTSTQQSSSTRASPRRSPQGPKIGEQGFFSRNPASPTTGSSSYAKAVGRGRQQNGGPDPGIRPTWSSVAGKPQPQPPTNKLPDGGANRYGGGYTRR</sequence>
<gene>
    <name evidence="6" type="ORF">L873DRAFT_1909232</name>
</gene>
<evidence type="ECO:0000259" key="4">
    <source>
        <dbReference type="Pfam" id="PF13087"/>
    </source>
</evidence>
<name>A0A3N4K3W2_9PEZI</name>
<dbReference type="Pfam" id="PF13087">
    <property type="entry name" value="AAA_12"/>
    <property type="match status" value="1"/>
</dbReference>
<evidence type="ECO:0000313" key="7">
    <source>
        <dbReference type="Proteomes" id="UP000276215"/>
    </source>
</evidence>
<feature type="compositionally biased region" description="Gly residues" evidence="2">
    <location>
        <begin position="1351"/>
        <end position="1360"/>
    </location>
</feature>
<feature type="domain" description="DNA2/NAM7 helicase helicase" evidence="3">
    <location>
        <begin position="417"/>
        <end position="788"/>
    </location>
</feature>
<dbReference type="GO" id="GO:0031380">
    <property type="term" value="C:nuclear RNA-directed RNA polymerase complex"/>
    <property type="evidence" value="ECO:0007669"/>
    <property type="project" value="TreeGrafter"/>
</dbReference>